<dbReference type="Pfam" id="PF13239">
    <property type="entry name" value="2TM"/>
    <property type="match status" value="1"/>
</dbReference>
<dbReference type="AlphaFoldDB" id="A0A3N0X5S9"/>
<protein>
    <recommendedName>
        <fullName evidence="2">2TM domain-containing protein</fullName>
    </recommendedName>
</protein>
<dbReference type="RefSeq" id="WP_123282237.1">
    <property type="nucleotide sequence ID" value="NZ_RJTU01000082.1"/>
</dbReference>
<organism evidence="3 4">
    <name type="scientific">Epilithonimonas hominis</name>
    <dbReference type="NCBI Taxonomy" id="420404"/>
    <lineage>
        <taxon>Bacteria</taxon>
        <taxon>Pseudomonadati</taxon>
        <taxon>Bacteroidota</taxon>
        <taxon>Flavobacteriia</taxon>
        <taxon>Flavobacteriales</taxon>
        <taxon>Weeksellaceae</taxon>
        <taxon>Chryseobacterium group</taxon>
        <taxon>Epilithonimonas</taxon>
    </lineage>
</organism>
<feature type="domain" description="2TM" evidence="2">
    <location>
        <begin position="14"/>
        <end position="91"/>
    </location>
</feature>
<evidence type="ECO:0000313" key="4">
    <source>
        <dbReference type="Proteomes" id="UP000267623"/>
    </source>
</evidence>
<reference evidence="4" key="1">
    <citation type="submission" date="2018-11" db="EMBL/GenBank/DDBJ databases">
        <title>Proposal to divide the Flavobacteriaceae and reorganize its genera based on Amino Acid Identity values calculated from whole genome sequences.</title>
        <authorList>
            <person name="Nicholson A.C."/>
            <person name="Gulvik C.A."/>
            <person name="Whitney A.M."/>
            <person name="Humrighouse B.W."/>
            <person name="Bell M."/>
            <person name="Holmes B."/>
            <person name="Steigerwalt A."/>
            <person name="Villarma A."/>
            <person name="Sheth M."/>
            <person name="Batra D."/>
            <person name="Pryor J."/>
            <person name="Bernardet J.-F."/>
            <person name="Hugo C."/>
            <person name="Kampfer P."/>
            <person name="Newman J."/>
            <person name="Mcquiston J.R."/>
        </authorList>
    </citation>
    <scope>NUCLEOTIDE SEQUENCE [LARGE SCALE GENOMIC DNA]</scope>
    <source>
        <strain evidence="4">DSM 22165</strain>
    </source>
</reference>
<evidence type="ECO:0000256" key="1">
    <source>
        <dbReference type="SAM" id="Phobius"/>
    </source>
</evidence>
<evidence type="ECO:0000259" key="2">
    <source>
        <dbReference type="Pfam" id="PF13239"/>
    </source>
</evidence>
<dbReference type="Proteomes" id="UP000267623">
    <property type="component" value="Unassembled WGS sequence"/>
</dbReference>
<comment type="caution">
    <text evidence="3">The sequence shown here is derived from an EMBL/GenBank/DDBJ whole genome shotgun (WGS) entry which is preliminary data.</text>
</comment>
<dbReference type="EMBL" id="RJTU01000082">
    <property type="protein sequence ID" value="ROI11669.1"/>
    <property type="molecule type" value="Genomic_DNA"/>
</dbReference>
<evidence type="ECO:0000313" key="3">
    <source>
        <dbReference type="EMBL" id="ROI11669.1"/>
    </source>
</evidence>
<keyword evidence="1" id="KW-0472">Membrane</keyword>
<sequence length="99" mass="11652">MENVNKENPRYELAVERVKKIKNFYSGLLVFAIVFAVVYGVKFFKYGFPQKLGETQVSWIFIIWGLILAIKGVKLFFFNSDWENDMINKEIKKQSNGNY</sequence>
<feature type="transmembrane region" description="Helical" evidence="1">
    <location>
        <begin position="24"/>
        <end position="44"/>
    </location>
</feature>
<proteinExistence type="predicted"/>
<reference evidence="4" key="2">
    <citation type="submission" date="2018-11" db="EMBL/GenBank/DDBJ databases">
        <title>Proposal to divide the Flavobacteriaceae and reorganize its genera based on Amino Acid Identity values calculated from whole genome sequences.</title>
        <authorList>
            <person name="Nicholson A.C."/>
            <person name="Gulvik C.A."/>
            <person name="Whitney A.M."/>
            <person name="Humrighouse B.W."/>
            <person name="Bell M."/>
            <person name="Holmes B."/>
            <person name="Steigerwalt A."/>
            <person name="Villarma A."/>
            <person name="Sheth M."/>
            <person name="Batra D."/>
            <person name="Pryor J."/>
            <person name="Bernardet J.-F."/>
            <person name="Hugo C."/>
            <person name="Kampfer P."/>
            <person name="Newman J."/>
            <person name="Mcquiston J."/>
        </authorList>
    </citation>
    <scope>NUCLEOTIDE SEQUENCE [LARGE SCALE GENOMIC DNA]</scope>
    <source>
        <strain evidence="4">DSM 22165</strain>
    </source>
</reference>
<keyword evidence="1" id="KW-1133">Transmembrane helix</keyword>
<feature type="transmembrane region" description="Helical" evidence="1">
    <location>
        <begin position="56"/>
        <end position="77"/>
    </location>
</feature>
<keyword evidence="1" id="KW-0812">Transmembrane</keyword>
<name>A0A3N0X5S9_9FLAO</name>
<dbReference type="InterPro" id="IPR025698">
    <property type="entry name" value="2TM_dom"/>
</dbReference>
<accession>A0A3N0X5S9</accession>
<gene>
    <name evidence="3" type="ORF">EGH73_13215</name>
</gene>